<evidence type="ECO:0000256" key="4">
    <source>
        <dbReference type="ARBA" id="ARBA00022475"/>
    </source>
</evidence>
<evidence type="ECO:0000256" key="9">
    <source>
        <dbReference type="SAM" id="Phobius"/>
    </source>
</evidence>
<evidence type="ECO:0000256" key="3">
    <source>
        <dbReference type="ARBA" id="ARBA00022448"/>
    </source>
</evidence>
<feature type="transmembrane region" description="Helical" evidence="9">
    <location>
        <begin position="358"/>
        <end position="378"/>
    </location>
</feature>
<gene>
    <name evidence="10" type="ORF">IAD26_08220</name>
</gene>
<comment type="caution">
    <text evidence="10">The sequence shown here is derived from an EMBL/GenBank/DDBJ whole genome shotgun (WGS) entry which is preliminary data.</text>
</comment>
<feature type="transmembrane region" description="Helical" evidence="9">
    <location>
        <begin position="455"/>
        <end position="475"/>
    </location>
</feature>
<evidence type="ECO:0000256" key="8">
    <source>
        <dbReference type="ARBA" id="ARBA00023136"/>
    </source>
</evidence>
<protein>
    <submittedName>
        <fullName evidence="10">Efflux RND transporter permease subunit</fullName>
    </submittedName>
</protein>
<dbReference type="Pfam" id="PF00873">
    <property type="entry name" value="ACR_tran"/>
    <property type="match status" value="1"/>
</dbReference>
<dbReference type="Gene3D" id="3.30.70.1430">
    <property type="entry name" value="Multidrug efflux transporter AcrB pore domain"/>
    <property type="match status" value="2"/>
</dbReference>
<name>A0A9D1SSF8_9CLOT</name>
<keyword evidence="4" id="KW-1003">Cell membrane</keyword>
<organism evidence="10 11">
    <name type="scientific">Candidatus Limenecus avicola</name>
    <dbReference type="NCBI Taxonomy" id="2840847"/>
    <lineage>
        <taxon>Bacteria</taxon>
        <taxon>Bacillati</taxon>
        <taxon>Bacillota</taxon>
        <taxon>Clostridia</taxon>
        <taxon>Eubacteriales</taxon>
        <taxon>Clostridiaceae</taxon>
        <taxon>Clostridiaceae incertae sedis</taxon>
        <taxon>Candidatus Limenecus</taxon>
    </lineage>
</organism>
<dbReference type="Gene3D" id="1.20.1640.10">
    <property type="entry name" value="Multidrug efflux transporter AcrB transmembrane domain"/>
    <property type="match status" value="2"/>
</dbReference>
<dbReference type="InterPro" id="IPR001036">
    <property type="entry name" value="Acrflvin-R"/>
</dbReference>
<dbReference type="GO" id="GO:0015562">
    <property type="term" value="F:efflux transmembrane transporter activity"/>
    <property type="evidence" value="ECO:0007669"/>
    <property type="project" value="InterPro"/>
</dbReference>
<feature type="transmembrane region" description="Helical" evidence="9">
    <location>
        <begin position="411"/>
        <end position="431"/>
    </location>
</feature>
<dbReference type="SUPFAM" id="SSF82714">
    <property type="entry name" value="Multidrug efflux transporter AcrB TolC docking domain, DN and DC subdomains"/>
    <property type="match status" value="2"/>
</dbReference>
<feature type="transmembrane region" description="Helical" evidence="9">
    <location>
        <begin position="384"/>
        <end position="404"/>
    </location>
</feature>
<feature type="transmembrane region" description="Helical" evidence="9">
    <location>
        <begin position="903"/>
        <end position="922"/>
    </location>
</feature>
<dbReference type="PANTHER" id="PTHR32063">
    <property type="match status" value="1"/>
</dbReference>
<evidence type="ECO:0000313" key="11">
    <source>
        <dbReference type="Proteomes" id="UP000886748"/>
    </source>
</evidence>
<dbReference type="SUPFAM" id="SSF82866">
    <property type="entry name" value="Multidrug efflux transporter AcrB transmembrane domain"/>
    <property type="match status" value="2"/>
</dbReference>
<evidence type="ECO:0000256" key="1">
    <source>
        <dbReference type="ARBA" id="ARBA00004429"/>
    </source>
</evidence>
<evidence type="ECO:0000256" key="6">
    <source>
        <dbReference type="ARBA" id="ARBA00022692"/>
    </source>
</evidence>
<sequence>MDKNNNQSSQNNATDKKNLYFFIQKPRFAMVISIFITLVGIIAMMGLKLEKYPNITPPQIMVSASYPGASADVVESSVASLLESQINGVEDMLYMISTSSDESYQLQIYFKVGSDRNIDLVNVQNRIQQIQPKLPEDVKRLGVTAKQQVSGAGVAILNLASTDGRYSQLDVTNYASIFIKDEIARLPGVGEVNVYGAGNYSMRIWLDTEKMANLNVSVLEVQNAINTQNVQVSAGALGQEPGPDKQRFQITLRTKGRLLEPEEFENIIIRSNQDGSSIKIKDVARVELGSETYSRNGRVDGKPAALLQIVQIPGANAIDIVNEVEAKMAEISKTIPDGMELAMVHDDTLFIRESMKEVIKTIIETSIIVVAIIFIFLGDPRATLVPLIAIPVSLIGTFAALPMFDMSINLLTLFAMVLAVATVVDDAIVVIENVKRHLEDGKSPVEATQITMQEIGGALVSMALVLMAVFVPVSFMPGLSGLMYKQFAVCIAISIALSAVCALTLSPALCSIILRHEDPNRKPSNKISAAIKWVFMEFNVYFQKLTDLYLHYVKKFVYNKKLTLIVYGAIIALMLVLFKVIPTGFIPDEDQAVLMAQINLPAGASLARTTDVTERMDEMLQNTEGVEGRIVFVGMGPSNQAFMVIRLDEWEKREFNIFQKAIRKMQGKETDLSLNAILGRIRKDFSTIRDAQIGVFSPPAISGMSMVGGFEFQMLSKGEYTPQEMEQYANKLIMAANQNKDLTNVYTQYQANMLQYIVDIDYAQAMAQGIDLTELYSTLSSTLGTYYVNDFNKLGRVFRVQLQAEQKFRRSANDLTGIYVKNSAGKMVPITTVVSLKQSVGAGSITRYNQYRNVQFSGQPATGRSSGEAMKAMESVANAELPKDMGFEWSGTSKQEIESGGQTGTIIALALIFVYLFLVALYESWSIPLAVLLICPLAAAGALIFQLIMGQAFDLYSQVGMIMLIGLAAKQAILIVEFAKVLHEEDGMTIEEAAVEASRIRFRAIMMTVVAFVVGMLPLILAHGAGASSRISVGSTVFGGMLAAGTLGTIMTPAFYVIIQHLVDIVMNKKQNVEGEQK</sequence>
<dbReference type="PANTHER" id="PTHR32063:SF76">
    <property type="entry name" value="EFFLUX PUMP MEMBRANE TRANSPORTER"/>
    <property type="match status" value="1"/>
</dbReference>
<evidence type="ECO:0000256" key="7">
    <source>
        <dbReference type="ARBA" id="ARBA00022989"/>
    </source>
</evidence>
<accession>A0A9D1SSF8</accession>
<dbReference type="NCBIfam" id="TIGR00915">
    <property type="entry name" value="2A0602"/>
    <property type="match status" value="1"/>
</dbReference>
<dbReference type="InterPro" id="IPR004764">
    <property type="entry name" value="MdtF-like"/>
</dbReference>
<feature type="transmembrane region" description="Helical" evidence="9">
    <location>
        <begin position="955"/>
        <end position="979"/>
    </location>
</feature>
<comment type="similarity">
    <text evidence="2">Belongs to the resistance-nodulation-cell division (RND) (TC 2.A.6) family.</text>
</comment>
<feature type="transmembrane region" description="Helical" evidence="9">
    <location>
        <begin position="1000"/>
        <end position="1025"/>
    </location>
</feature>
<dbReference type="PRINTS" id="PR00702">
    <property type="entry name" value="ACRIFLAVINRP"/>
</dbReference>
<feature type="transmembrane region" description="Helical" evidence="9">
    <location>
        <begin position="1037"/>
        <end position="1059"/>
    </location>
</feature>
<dbReference type="InterPro" id="IPR027463">
    <property type="entry name" value="AcrB_DN_DC_subdom"/>
</dbReference>
<dbReference type="SUPFAM" id="SSF82693">
    <property type="entry name" value="Multidrug efflux transporter AcrB pore domain, PN1, PN2, PC1 and PC2 subdomains"/>
    <property type="match status" value="4"/>
</dbReference>
<feature type="transmembrane region" description="Helical" evidence="9">
    <location>
        <begin position="28"/>
        <end position="47"/>
    </location>
</feature>
<proteinExistence type="inferred from homology"/>
<dbReference type="GO" id="GO:0009636">
    <property type="term" value="P:response to toxic substance"/>
    <property type="evidence" value="ECO:0007669"/>
    <property type="project" value="UniProtKB-ARBA"/>
</dbReference>
<evidence type="ECO:0000313" key="10">
    <source>
        <dbReference type="EMBL" id="HIU93101.1"/>
    </source>
</evidence>
<dbReference type="AlphaFoldDB" id="A0A9D1SSF8"/>
<keyword evidence="7 9" id="KW-1133">Transmembrane helix</keyword>
<dbReference type="Gene3D" id="3.30.70.1320">
    <property type="entry name" value="Multidrug efflux transporter AcrB pore domain like"/>
    <property type="match status" value="1"/>
</dbReference>
<feature type="transmembrane region" description="Helical" evidence="9">
    <location>
        <begin position="929"/>
        <end position="949"/>
    </location>
</feature>
<evidence type="ECO:0000256" key="2">
    <source>
        <dbReference type="ARBA" id="ARBA00010942"/>
    </source>
</evidence>
<feature type="transmembrane region" description="Helical" evidence="9">
    <location>
        <begin position="487"/>
        <end position="514"/>
    </location>
</feature>
<dbReference type="GO" id="GO:0005886">
    <property type="term" value="C:plasma membrane"/>
    <property type="evidence" value="ECO:0007669"/>
    <property type="project" value="UniProtKB-SubCell"/>
</dbReference>
<reference evidence="10" key="2">
    <citation type="journal article" date="2021" name="PeerJ">
        <title>Extensive microbial diversity within the chicken gut microbiome revealed by metagenomics and culture.</title>
        <authorList>
            <person name="Gilroy R."/>
            <person name="Ravi A."/>
            <person name="Getino M."/>
            <person name="Pursley I."/>
            <person name="Horton D.L."/>
            <person name="Alikhan N.F."/>
            <person name="Baker D."/>
            <person name="Gharbi K."/>
            <person name="Hall N."/>
            <person name="Watson M."/>
            <person name="Adriaenssens E.M."/>
            <person name="Foster-Nyarko E."/>
            <person name="Jarju S."/>
            <person name="Secka A."/>
            <person name="Antonio M."/>
            <person name="Oren A."/>
            <person name="Chaudhuri R.R."/>
            <person name="La Ragione R."/>
            <person name="Hildebrand F."/>
            <person name="Pallen M.J."/>
        </authorList>
    </citation>
    <scope>NUCLEOTIDE SEQUENCE</scope>
    <source>
        <strain evidence="10">CHK154-7741</strain>
    </source>
</reference>
<comment type="subcellular location">
    <subcellularLocation>
        <location evidence="1">Cell inner membrane</location>
        <topology evidence="1">Multi-pass membrane protein</topology>
    </subcellularLocation>
</comment>
<dbReference type="EMBL" id="DVOD01000059">
    <property type="protein sequence ID" value="HIU93101.1"/>
    <property type="molecule type" value="Genomic_DNA"/>
</dbReference>
<reference evidence="10" key="1">
    <citation type="submission" date="2020-10" db="EMBL/GenBank/DDBJ databases">
        <authorList>
            <person name="Gilroy R."/>
        </authorList>
    </citation>
    <scope>NUCLEOTIDE SEQUENCE</scope>
    <source>
        <strain evidence="10">CHK154-7741</strain>
    </source>
</reference>
<keyword evidence="6 9" id="KW-0812">Transmembrane</keyword>
<keyword evidence="5" id="KW-0997">Cell inner membrane</keyword>
<feature type="transmembrane region" description="Helical" evidence="9">
    <location>
        <begin position="562"/>
        <end position="581"/>
    </location>
</feature>
<dbReference type="Gene3D" id="3.30.70.1440">
    <property type="entry name" value="Multidrug efflux transporter AcrB pore domain"/>
    <property type="match status" value="1"/>
</dbReference>
<keyword evidence="3" id="KW-0813">Transport</keyword>
<dbReference type="FunFam" id="1.20.1640.10:FF:000001">
    <property type="entry name" value="Efflux pump membrane transporter"/>
    <property type="match status" value="1"/>
</dbReference>
<dbReference type="Proteomes" id="UP000886748">
    <property type="component" value="Unassembled WGS sequence"/>
</dbReference>
<dbReference type="GO" id="GO:0042910">
    <property type="term" value="F:xenobiotic transmembrane transporter activity"/>
    <property type="evidence" value="ECO:0007669"/>
    <property type="project" value="TreeGrafter"/>
</dbReference>
<evidence type="ECO:0000256" key="5">
    <source>
        <dbReference type="ARBA" id="ARBA00022519"/>
    </source>
</evidence>
<dbReference type="Gene3D" id="3.30.2090.10">
    <property type="entry name" value="Multidrug efflux transporter AcrB TolC docking domain, DN and DC subdomains"/>
    <property type="match status" value="2"/>
</dbReference>
<keyword evidence="8 9" id="KW-0472">Membrane</keyword>